<evidence type="ECO:0000313" key="12">
    <source>
        <dbReference type="EMBL" id="MBC8596833.1"/>
    </source>
</evidence>
<dbReference type="PROSITE" id="PS00211">
    <property type="entry name" value="ABC_TRANSPORTER_1"/>
    <property type="match status" value="1"/>
</dbReference>
<reference evidence="12" key="1">
    <citation type="submission" date="2020-08" db="EMBL/GenBank/DDBJ databases">
        <title>Genome public.</title>
        <authorList>
            <person name="Liu C."/>
            <person name="Sun Q."/>
        </authorList>
    </citation>
    <scope>NUCLEOTIDE SEQUENCE</scope>
    <source>
        <strain evidence="12">NSJ-50</strain>
    </source>
</reference>
<evidence type="ECO:0000256" key="6">
    <source>
        <dbReference type="ARBA" id="ARBA00022840"/>
    </source>
</evidence>
<feature type="domain" description="ABC transporter" evidence="10">
    <location>
        <begin position="332"/>
        <end position="567"/>
    </location>
</feature>
<dbReference type="PROSITE" id="PS50929">
    <property type="entry name" value="ABC_TM1F"/>
    <property type="match status" value="1"/>
</dbReference>
<accession>A0A926IUH6</accession>
<feature type="transmembrane region" description="Helical" evidence="9">
    <location>
        <begin position="275"/>
        <end position="297"/>
    </location>
</feature>
<evidence type="ECO:0000256" key="8">
    <source>
        <dbReference type="ARBA" id="ARBA00023136"/>
    </source>
</evidence>
<dbReference type="SUPFAM" id="SSF52540">
    <property type="entry name" value="P-loop containing nucleoside triphosphate hydrolases"/>
    <property type="match status" value="1"/>
</dbReference>
<feature type="transmembrane region" description="Helical" evidence="9">
    <location>
        <begin position="245"/>
        <end position="263"/>
    </location>
</feature>
<dbReference type="GO" id="GO:0005524">
    <property type="term" value="F:ATP binding"/>
    <property type="evidence" value="ECO:0007669"/>
    <property type="project" value="UniProtKB-KW"/>
</dbReference>
<dbReference type="CDD" id="cd18548">
    <property type="entry name" value="ABC_6TM_Tm287_like"/>
    <property type="match status" value="1"/>
</dbReference>
<dbReference type="AlphaFoldDB" id="A0A926IUH6"/>
<dbReference type="InterPro" id="IPR003593">
    <property type="entry name" value="AAA+_ATPase"/>
</dbReference>
<keyword evidence="5" id="KW-0547">Nucleotide-binding</keyword>
<organism evidence="12 13">
    <name type="scientific">Qingrenia yutianensis</name>
    <dbReference type="NCBI Taxonomy" id="2763676"/>
    <lineage>
        <taxon>Bacteria</taxon>
        <taxon>Bacillati</taxon>
        <taxon>Bacillota</taxon>
        <taxon>Clostridia</taxon>
        <taxon>Eubacteriales</taxon>
        <taxon>Oscillospiraceae</taxon>
        <taxon>Qingrenia</taxon>
    </lineage>
</organism>
<keyword evidence="6 12" id="KW-0067">ATP-binding</keyword>
<dbReference type="GO" id="GO:0015421">
    <property type="term" value="F:ABC-type oligopeptide transporter activity"/>
    <property type="evidence" value="ECO:0007669"/>
    <property type="project" value="TreeGrafter"/>
</dbReference>
<dbReference type="SMART" id="SM00382">
    <property type="entry name" value="AAA"/>
    <property type="match status" value="1"/>
</dbReference>
<keyword evidence="2" id="KW-0813">Transport</keyword>
<evidence type="ECO:0000256" key="7">
    <source>
        <dbReference type="ARBA" id="ARBA00022989"/>
    </source>
</evidence>
<dbReference type="PANTHER" id="PTHR43394">
    <property type="entry name" value="ATP-DEPENDENT PERMEASE MDL1, MITOCHONDRIAL"/>
    <property type="match status" value="1"/>
</dbReference>
<keyword evidence="13" id="KW-1185">Reference proteome</keyword>
<dbReference type="Pfam" id="PF00664">
    <property type="entry name" value="ABC_membrane"/>
    <property type="match status" value="1"/>
</dbReference>
<dbReference type="InterPro" id="IPR036640">
    <property type="entry name" value="ABC1_TM_sf"/>
</dbReference>
<evidence type="ECO:0000256" key="4">
    <source>
        <dbReference type="ARBA" id="ARBA00022692"/>
    </source>
</evidence>
<dbReference type="Gene3D" id="3.40.50.300">
    <property type="entry name" value="P-loop containing nucleotide triphosphate hydrolases"/>
    <property type="match status" value="1"/>
</dbReference>
<dbReference type="InterPro" id="IPR011527">
    <property type="entry name" value="ABC1_TM_dom"/>
</dbReference>
<name>A0A926IUH6_9FIRM</name>
<dbReference type="PANTHER" id="PTHR43394:SF1">
    <property type="entry name" value="ATP-BINDING CASSETTE SUB-FAMILY B MEMBER 10, MITOCHONDRIAL"/>
    <property type="match status" value="1"/>
</dbReference>
<dbReference type="Gene3D" id="1.20.1560.10">
    <property type="entry name" value="ABC transporter type 1, transmembrane domain"/>
    <property type="match status" value="1"/>
</dbReference>
<dbReference type="RefSeq" id="WP_262432213.1">
    <property type="nucleotide sequence ID" value="NZ_JACRTE010000009.1"/>
</dbReference>
<dbReference type="PROSITE" id="PS50893">
    <property type="entry name" value="ABC_TRANSPORTER_2"/>
    <property type="match status" value="1"/>
</dbReference>
<keyword evidence="8 9" id="KW-0472">Membrane</keyword>
<evidence type="ECO:0000256" key="3">
    <source>
        <dbReference type="ARBA" id="ARBA00022475"/>
    </source>
</evidence>
<dbReference type="InterPro" id="IPR003439">
    <property type="entry name" value="ABC_transporter-like_ATP-bd"/>
</dbReference>
<feature type="transmembrane region" description="Helical" evidence="9">
    <location>
        <begin position="55"/>
        <end position="80"/>
    </location>
</feature>
<evidence type="ECO:0000256" key="9">
    <source>
        <dbReference type="SAM" id="Phobius"/>
    </source>
</evidence>
<dbReference type="InterPro" id="IPR027417">
    <property type="entry name" value="P-loop_NTPase"/>
</dbReference>
<evidence type="ECO:0000256" key="1">
    <source>
        <dbReference type="ARBA" id="ARBA00004651"/>
    </source>
</evidence>
<dbReference type="Pfam" id="PF00005">
    <property type="entry name" value="ABC_tran"/>
    <property type="match status" value="1"/>
</dbReference>
<feature type="domain" description="ABC transmembrane type-1" evidence="11">
    <location>
        <begin position="16"/>
        <end position="298"/>
    </location>
</feature>
<evidence type="ECO:0000259" key="10">
    <source>
        <dbReference type="PROSITE" id="PS50893"/>
    </source>
</evidence>
<dbReference type="InterPro" id="IPR039421">
    <property type="entry name" value="Type_1_exporter"/>
</dbReference>
<protein>
    <submittedName>
        <fullName evidence="12">ABC transporter ATP-binding protein</fullName>
    </submittedName>
</protein>
<dbReference type="FunFam" id="3.40.50.300:FF:000221">
    <property type="entry name" value="Multidrug ABC transporter ATP-binding protein"/>
    <property type="match status" value="1"/>
</dbReference>
<dbReference type="EMBL" id="JACRTE010000009">
    <property type="protein sequence ID" value="MBC8596833.1"/>
    <property type="molecule type" value="Genomic_DNA"/>
</dbReference>
<evidence type="ECO:0000256" key="5">
    <source>
        <dbReference type="ARBA" id="ARBA00022741"/>
    </source>
</evidence>
<dbReference type="SUPFAM" id="SSF90123">
    <property type="entry name" value="ABC transporter transmembrane region"/>
    <property type="match status" value="1"/>
</dbReference>
<dbReference type="Proteomes" id="UP000647416">
    <property type="component" value="Unassembled WGS sequence"/>
</dbReference>
<comment type="subcellular location">
    <subcellularLocation>
        <location evidence="1">Cell membrane</location>
        <topology evidence="1">Multi-pass membrane protein</topology>
    </subcellularLocation>
</comment>
<feature type="transmembrane region" description="Helical" evidence="9">
    <location>
        <begin position="133"/>
        <end position="151"/>
    </location>
</feature>
<dbReference type="GO" id="GO:0016887">
    <property type="term" value="F:ATP hydrolysis activity"/>
    <property type="evidence" value="ECO:0007669"/>
    <property type="project" value="InterPro"/>
</dbReference>
<dbReference type="InterPro" id="IPR017871">
    <property type="entry name" value="ABC_transporter-like_CS"/>
</dbReference>
<dbReference type="GO" id="GO:0005886">
    <property type="term" value="C:plasma membrane"/>
    <property type="evidence" value="ECO:0007669"/>
    <property type="project" value="UniProtKB-SubCell"/>
</dbReference>
<proteinExistence type="predicted"/>
<gene>
    <name evidence="12" type="ORF">H8706_08130</name>
</gene>
<keyword evidence="4 9" id="KW-0812">Transmembrane</keyword>
<feature type="transmembrane region" description="Helical" evidence="9">
    <location>
        <begin position="157"/>
        <end position="178"/>
    </location>
</feature>
<comment type="caution">
    <text evidence="12">The sequence shown here is derived from an EMBL/GenBank/DDBJ whole genome shotgun (WGS) entry which is preliminary data.</text>
</comment>
<evidence type="ECO:0000259" key="11">
    <source>
        <dbReference type="PROSITE" id="PS50929"/>
    </source>
</evidence>
<keyword evidence="7 9" id="KW-1133">Transmembrane helix</keyword>
<evidence type="ECO:0000313" key="13">
    <source>
        <dbReference type="Proteomes" id="UP000647416"/>
    </source>
</evidence>
<keyword evidence="3" id="KW-1003">Cell membrane</keyword>
<evidence type="ECO:0000256" key="2">
    <source>
        <dbReference type="ARBA" id="ARBA00022448"/>
    </source>
</evidence>
<feature type="transmembrane region" description="Helical" evidence="9">
    <location>
        <begin position="12"/>
        <end position="35"/>
    </location>
</feature>
<sequence length="571" mass="63554">MKKLMRLVGEYKTAAFLTPLFVIFEVVLEIYIPFLMSKIIDVGIKNSDMAYVSKIGGLMILMSLLALFFGAMSGRFAAVASMGFGKNVRKTLFYKLQEFSFSNIDKYSTPSLITRLTTDITNLQNAFMMITRMLVRSPVMLVGATFMAVRINSRLAMIFFIAIPILAVALIFISTRAFPRFKEMLKRYDFMNSSVQEDLTSIRVVKTYVREDYENKKFADSARSLKNAQVGAEKLIIMNAPFMQFIMYSCMISISWFGGNMIISKTMEAGQLMSFISYVTQILMSLMMISFAFVGLVMSRASISRIVEVLGEKIDITDDENDENLTVKEGSVEFKNVSFKYGKDSENYNIENISLKINPGETVGIIGGTGSAKTTLVSLIPRLYDVNGGEVLVGGEDVRKYKIKNLRSAVAMVLQKNTLFSGSISDNIKWGDLNASYSEVEAVCKDAAADDFVKSFPDGYDTDLGQGGVNVSGGQKQRLCIARALLKKPKILILDDSTSAVDTATDAKIREAFKKQKDTTVIIIAQRITSVCEADKIIVLDDGKIAEQGSHEELIAQDGIYKELYELQNRK</sequence>